<reference evidence="1 2" key="1">
    <citation type="submission" date="2019-06" db="EMBL/GenBank/DDBJ databases">
        <title>Complete genome sequence of Ensifer mexicanus ITTG R7 isolated from nodules of Acacia angustissima (Mill.) Kuntze.</title>
        <authorList>
            <person name="Rincon-Rosales R."/>
            <person name="Rogel M.A."/>
            <person name="Guerrero G."/>
            <person name="Rincon-Molina C.I."/>
            <person name="Lopez-Lopez A."/>
            <person name="Martinez-Romero E."/>
        </authorList>
    </citation>
    <scope>NUCLEOTIDE SEQUENCE [LARGE SCALE GENOMIC DNA]</scope>
    <source>
        <strain evidence="1 2">ITTG R7</strain>
        <plasmid evidence="2">pemeittgr7c</plasmid>
    </source>
</reference>
<geneLocation type="plasmid" evidence="2">
    <name>pemeittgr7c</name>
</geneLocation>
<evidence type="ECO:0008006" key="3">
    <source>
        <dbReference type="Google" id="ProtNLM"/>
    </source>
</evidence>
<dbReference type="AlphaFoldDB" id="A0A859QJY7"/>
<evidence type="ECO:0000313" key="1">
    <source>
        <dbReference type="EMBL" id="QLL66312.1"/>
    </source>
</evidence>
<name>A0A859QJY7_9HYPH</name>
<gene>
    <name evidence="1" type="ORF">FKV68_32810</name>
</gene>
<dbReference type="Proteomes" id="UP000510721">
    <property type="component" value="Plasmid pEmeITTGR7c"/>
</dbReference>
<dbReference type="KEGG" id="emx:FKV68_32810"/>
<keyword evidence="1" id="KW-0614">Plasmid</keyword>
<keyword evidence="2" id="KW-1185">Reference proteome</keyword>
<protein>
    <recommendedName>
        <fullName evidence="3">Lytic murein transglycosylase</fullName>
    </recommendedName>
</protein>
<organism evidence="1 2">
    <name type="scientific">Sinorhizobium mexicanum</name>
    <dbReference type="NCBI Taxonomy" id="375549"/>
    <lineage>
        <taxon>Bacteria</taxon>
        <taxon>Pseudomonadati</taxon>
        <taxon>Pseudomonadota</taxon>
        <taxon>Alphaproteobacteria</taxon>
        <taxon>Hyphomicrobiales</taxon>
        <taxon>Rhizobiaceae</taxon>
        <taxon>Sinorhizobium/Ensifer group</taxon>
        <taxon>Sinorhizobium</taxon>
    </lineage>
</organism>
<dbReference type="EMBL" id="CP041241">
    <property type="protein sequence ID" value="QLL66312.1"/>
    <property type="molecule type" value="Genomic_DNA"/>
</dbReference>
<proteinExistence type="predicted"/>
<accession>A0A859QJY7</accession>
<evidence type="ECO:0000313" key="2">
    <source>
        <dbReference type="Proteomes" id="UP000510721"/>
    </source>
</evidence>
<sequence length="80" mass="7736">MRTACVGTPLCPAGHLPHKGGDRQAAGSPFSIIDRAGLAAGGGSGAVGASLISPLVGEMPGRAEGGAAMLSHEIVIQSST</sequence>